<feature type="region of interest" description="Disordered" evidence="1">
    <location>
        <begin position="1"/>
        <end position="25"/>
    </location>
</feature>
<dbReference type="Proteomes" id="UP001457282">
    <property type="component" value="Unassembled WGS sequence"/>
</dbReference>
<proteinExistence type="predicted"/>
<gene>
    <name evidence="2" type="ORF">M0R45_006286</name>
</gene>
<feature type="compositionally biased region" description="Polar residues" evidence="1">
    <location>
        <begin position="1"/>
        <end position="20"/>
    </location>
</feature>
<evidence type="ECO:0000313" key="2">
    <source>
        <dbReference type="EMBL" id="KAK9950819.1"/>
    </source>
</evidence>
<dbReference type="EMBL" id="JBEDUW010000001">
    <property type="protein sequence ID" value="KAK9950819.1"/>
    <property type="molecule type" value="Genomic_DNA"/>
</dbReference>
<comment type="caution">
    <text evidence="2">The sequence shown here is derived from an EMBL/GenBank/DDBJ whole genome shotgun (WGS) entry which is preliminary data.</text>
</comment>
<protein>
    <submittedName>
        <fullName evidence="2">Uncharacterized protein</fullName>
    </submittedName>
</protein>
<sequence length="194" mass="20998">MGSPSSTQPAISSKPQSSTPAHRRPSYCRRSQLLCRIATAITTTPALYSALNCRDLPAPSASLPSPCSPSFVLCRKTRAHRRLLPPTTHRALPRCINPTGVNLIFSFQQQTWTASICRHQLIPVLISIKANRCTQAAVVPCHHCSIRISTSLTQPAPICPATSIPRRRQSVQSSAGVHLPCLCSTAVSLLLCKN</sequence>
<dbReference type="AlphaFoldDB" id="A0AAW1YQD1"/>
<accession>A0AAW1YQD1</accession>
<evidence type="ECO:0000313" key="3">
    <source>
        <dbReference type="Proteomes" id="UP001457282"/>
    </source>
</evidence>
<reference evidence="2 3" key="1">
    <citation type="journal article" date="2023" name="G3 (Bethesda)">
        <title>A chromosome-length genome assembly and annotation of blackberry (Rubus argutus, cv. 'Hillquist').</title>
        <authorList>
            <person name="Bruna T."/>
            <person name="Aryal R."/>
            <person name="Dudchenko O."/>
            <person name="Sargent D.J."/>
            <person name="Mead D."/>
            <person name="Buti M."/>
            <person name="Cavallini A."/>
            <person name="Hytonen T."/>
            <person name="Andres J."/>
            <person name="Pham M."/>
            <person name="Weisz D."/>
            <person name="Mascagni F."/>
            <person name="Usai G."/>
            <person name="Natali L."/>
            <person name="Bassil N."/>
            <person name="Fernandez G.E."/>
            <person name="Lomsadze A."/>
            <person name="Armour M."/>
            <person name="Olukolu B."/>
            <person name="Poorten T."/>
            <person name="Britton C."/>
            <person name="Davik J."/>
            <person name="Ashrafi H."/>
            <person name="Aiden E.L."/>
            <person name="Borodovsky M."/>
            <person name="Worthington M."/>
        </authorList>
    </citation>
    <scope>NUCLEOTIDE SEQUENCE [LARGE SCALE GENOMIC DNA]</scope>
    <source>
        <strain evidence="2">PI 553951</strain>
    </source>
</reference>
<evidence type="ECO:0000256" key="1">
    <source>
        <dbReference type="SAM" id="MobiDB-lite"/>
    </source>
</evidence>
<name>A0AAW1YQD1_RUBAR</name>
<keyword evidence="3" id="KW-1185">Reference proteome</keyword>
<organism evidence="2 3">
    <name type="scientific">Rubus argutus</name>
    <name type="common">Southern blackberry</name>
    <dbReference type="NCBI Taxonomy" id="59490"/>
    <lineage>
        <taxon>Eukaryota</taxon>
        <taxon>Viridiplantae</taxon>
        <taxon>Streptophyta</taxon>
        <taxon>Embryophyta</taxon>
        <taxon>Tracheophyta</taxon>
        <taxon>Spermatophyta</taxon>
        <taxon>Magnoliopsida</taxon>
        <taxon>eudicotyledons</taxon>
        <taxon>Gunneridae</taxon>
        <taxon>Pentapetalae</taxon>
        <taxon>rosids</taxon>
        <taxon>fabids</taxon>
        <taxon>Rosales</taxon>
        <taxon>Rosaceae</taxon>
        <taxon>Rosoideae</taxon>
        <taxon>Rosoideae incertae sedis</taxon>
        <taxon>Rubus</taxon>
    </lineage>
</organism>